<dbReference type="PANTHER" id="PTHR31696:SF73">
    <property type="entry name" value="EXPRESSED PROTEIN"/>
    <property type="match status" value="1"/>
</dbReference>
<dbReference type="STRING" id="1590841.A0A2R6Q1D3"/>
<protein>
    <submittedName>
        <fullName evidence="2">Protein MIZU-KUSSEI like</fullName>
    </submittedName>
</protein>
<dbReference type="EMBL" id="NKQK01000021">
    <property type="protein sequence ID" value="PSS00209.1"/>
    <property type="molecule type" value="Genomic_DNA"/>
</dbReference>
<dbReference type="GO" id="GO:0010274">
    <property type="term" value="P:hydrotropism"/>
    <property type="evidence" value="ECO:0007669"/>
    <property type="project" value="InterPro"/>
</dbReference>
<dbReference type="OrthoDB" id="672310at2759"/>
<dbReference type="Gramene" id="PSS00209">
    <property type="protein sequence ID" value="PSS00209"/>
    <property type="gene ID" value="CEY00_Acc24178"/>
</dbReference>
<dbReference type="InParanoid" id="A0A2R6Q1D3"/>
<dbReference type="FunCoup" id="A0A2R6Q1D3">
    <property type="interactions" value="1115"/>
</dbReference>
<feature type="region of interest" description="Disordered" evidence="1">
    <location>
        <begin position="1"/>
        <end position="53"/>
    </location>
</feature>
<name>A0A2R6Q1D3_ACTCC</name>
<evidence type="ECO:0000313" key="2">
    <source>
        <dbReference type="EMBL" id="PSS00209.1"/>
    </source>
</evidence>
<keyword evidence="3" id="KW-1185">Reference proteome</keyword>
<dbReference type="Pfam" id="PF04759">
    <property type="entry name" value="DUF617"/>
    <property type="match status" value="1"/>
</dbReference>
<evidence type="ECO:0000256" key="1">
    <source>
        <dbReference type="SAM" id="MobiDB-lite"/>
    </source>
</evidence>
<dbReference type="NCBIfam" id="TIGR01570">
    <property type="entry name" value="A_thal_3588"/>
    <property type="match status" value="1"/>
</dbReference>
<reference evidence="2 3" key="1">
    <citation type="submission" date="2017-07" db="EMBL/GenBank/DDBJ databases">
        <title>An improved, manually edited Actinidia chinensis var. chinensis (kiwifruit) genome highlights the challenges associated with draft genomes and gene prediction in plants.</title>
        <authorList>
            <person name="Pilkington S."/>
            <person name="Crowhurst R."/>
            <person name="Hilario E."/>
            <person name="Nardozza S."/>
            <person name="Fraser L."/>
            <person name="Peng Y."/>
            <person name="Gunaseelan K."/>
            <person name="Simpson R."/>
            <person name="Tahir J."/>
            <person name="Deroles S."/>
            <person name="Templeton K."/>
            <person name="Luo Z."/>
            <person name="Davy M."/>
            <person name="Cheng C."/>
            <person name="Mcneilage M."/>
            <person name="Scaglione D."/>
            <person name="Liu Y."/>
            <person name="Zhang Q."/>
            <person name="Datson P."/>
            <person name="De Silva N."/>
            <person name="Gardiner S."/>
            <person name="Bassett H."/>
            <person name="Chagne D."/>
            <person name="Mccallum J."/>
            <person name="Dzierzon H."/>
            <person name="Deng C."/>
            <person name="Wang Y.-Y."/>
            <person name="Barron N."/>
            <person name="Manako K."/>
            <person name="Bowen J."/>
            <person name="Foster T."/>
            <person name="Erridge Z."/>
            <person name="Tiffin H."/>
            <person name="Waite C."/>
            <person name="Davies K."/>
            <person name="Grierson E."/>
            <person name="Laing W."/>
            <person name="Kirk R."/>
            <person name="Chen X."/>
            <person name="Wood M."/>
            <person name="Montefiori M."/>
            <person name="Brummell D."/>
            <person name="Schwinn K."/>
            <person name="Catanach A."/>
            <person name="Fullerton C."/>
            <person name="Li D."/>
            <person name="Meiyalaghan S."/>
            <person name="Nieuwenhuizen N."/>
            <person name="Read N."/>
            <person name="Prakash R."/>
            <person name="Hunter D."/>
            <person name="Zhang H."/>
            <person name="Mckenzie M."/>
            <person name="Knabel M."/>
            <person name="Harris A."/>
            <person name="Allan A."/>
            <person name="Chen A."/>
            <person name="Janssen B."/>
            <person name="Plunkett B."/>
            <person name="Dwamena C."/>
            <person name="Voogd C."/>
            <person name="Leif D."/>
            <person name="Lafferty D."/>
            <person name="Souleyre E."/>
            <person name="Varkonyi-Gasic E."/>
            <person name="Gambi F."/>
            <person name="Hanley J."/>
            <person name="Yao J.-L."/>
            <person name="Cheung J."/>
            <person name="David K."/>
            <person name="Warren B."/>
            <person name="Marsh K."/>
            <person name="Snowden K."/>
            <person name="Lin-Wang K."/>
            <person name="Brian L."/>
            <person name="Martinez-Sanchez M."/>
            <person name="Wang M."/>
            <person name="Ileperuma N."/>
            <person name="Macnee N."/>
            <person name="Campin R."/>
            <person name="Mcatee P."/>
            <person name="Drummond R."/>
            <person name="Espley R."/>
            <person name="Ireland H."/>
            <person name="Wu R."/>
            <person name="Atkinson R."/>
            <person name="Karunairetnam S."/>
            <person name="Bulley S."/>
            <person name="Chunkath S."/>
            <person name="Hanley Z."/>
            <person name="Storey R."/>
            <person name="Thrimawithana A."/>
            <person name="Thomson S."/>
            <person name="David C."/>
            <person name="Testolin R."/>
        </authorList>
    </citation>
    <scope>NUCLEOTIDE SEQUENCE [LARGE SCALE GENOMIC DNA]</scope>
    <source>
        <strain evidence="3">cv. Red5</strain>
        <tissue evidence="2">Young leaf</tissue>
    </source>
</reference>
<dbReference type="OMA" id="HEGAHIH"/>
<dbReference type="AlphaFoldDB" id="A0A2R6Q1D3"/>
<feature type="compositionally biased region" description="Pro residues" evidence="1">
    <location>
        <begin position="8"/>
        <end position="17"/>
    </location>
</feature>
<dbReference type="PANTHER" id="PTHR31696">
    <property type="entry name" value="PROTEIN MIZU-KUSSEI 1"/>
    <property type="match status" value="1"/>
</dbReference>
<reference evidence="3" key="2">
    <citation type="journal article" date="2018" name="BMC Genomics">
        <title>A manually annotated Actinidia chinensis var. chinensis (kiwifruit) genome highlights the challenges associated with draft genomes and gene prediction in plants.</title>
        <authorList>
            <person name="Pilkington S.M."/>
            <person name="Crowhurst R."/>
            <person name="Hilario E."/>
            <person name="Nardozza S."/>
            <person name="Fraser L."/>
            <person name="Peng Y."/>
            <person name="Gunaseelan K."/>
            <person name="Simpson R."/>
            <person name="Tahir J."/>
            <person name="Deroles S.C."/>
            <person name="Templeton K."/>
            <person name="Luo Z."/>
            <person name="Davy M."/>
            <person name="Cheng C."/>
            <person name="McNeilage M."/>
            <person name="Scaglione D."/>
            <person name="Liu Y."/>
            <person name="Zhang Q."/>
            <person name="Datson P."/>
            <person name="De Silva N."/>
            <person name="Gardiner S.E."/>
            <person name="Bassett H."/>
            <person name="Chagne D."/>
            <person name="McCallum J."/>
            <person name="Dzierzon H."/>
            <person name="Deng C."/>
            <person name="Wang Y.Y."/>
            <person name="Barron L."/>
            <person name="Manako K."/>
            <person name="Bowen J."/>
            <person name="Foster T.M."/>
            <person name="Erridge Z.A."/>
            <person name="Tiffin H."/>
            <person name="Waite C.N."/>
            <person name="Davies K.M."/>
            <person name="Grierson E.P."/>
            <person name="Laing W.A."/>
            <person name="Kirk R."/>
            <person name="Chen X."/>
            <person name="Wood M."/>
            <person name="Montefiori M."/>
            <person name="Brummell D.A."/>
            <person name="Schwinn K.E."/>
            <person name="Catanach A."/>
            <person name="Fullerton C."/>
            <person name="Li D."/>
            <person name="Meiyalaghan S."/>
            <person name="Nieuwenhuizen N."/>
            <person name="Read N."/>
            <person name="Prakash R."/>
            <person name="Hunter D."/>
            <person name="Zhang H."/>
            <person name="McKenzie M."/>
            <person name="Knabel M."/>
            <person name="Harris A."/>
            <person name="Allan A.C."/>
            <person name="Gleave A."/>
            <person name="Chen A."/>
            <person name="Janssen B.J."/>
            <person name="Plunkett B."/>
            <person name="Ampomah-Dwamena C."/>
            <person name="Voogd C."/>
            <person name="Leif D."/>
            <person name="Lafferty D."/>
            <person name="Souleyre E.J.F."/>
            <person name="Varkonyi-Gasic E."/>
            <person name="Gambi F."/>
            <person name="Hanley J."/>
            <person name="Yao J.L."/>
            <person name="Cheung J."/>
            <person name="David K.M."/>
            <person name="Warren B."/>
            <person name="Marsh K."/>
            <person name="Snowden K.C."/>
            <person name="Lin-Wang K."/>
            <person name="Brian L."/>
            <person name="Martinez-Sanchez M."/>
            <person name="Wang M."/>
            <person name="Ileperuma N."/>
            <person name="Macnee N."/>
            <person name="Campin R."/>
            <person name="McAtee P."/>
            <person name="Drummond R.S.M."/>
            <person name="Espley R.V."/>
            <person name="Ireland H.S."/>
            <person name="Wu R."/>
            <person name="Atkinson R.G."/>
            <person name="Karunairetnam S."/>
            <person name="Bulley S."/>
            <person name="Chunkath S."/>
            <person name="Hanley Z."/>
            <person name="Storey R."/>
            <person name="Thrimawithana A.H."/>
            <person name="Thomson S."/>
            <person name="David C."/>
            <person name="Testolin R."/>
            <person name="Huang H."/>
            <person name="Hellens R.P."/>
            <person name="Schaffer R.J."/>
        </authorList>
    </citation>
    <scope>NUCLEOTIDE SEQUENCE [LARGE SCALE GENOMIC DNA]</scope>
    <source>
        <strain evidence="3">cv. Red5</strain>
    </source>
</reference>
<comment type="caution">
    <text evidence="2">The sequence shown here is derived from an EMBL/GenBank/DDBJ whole genome shotgun (WGS) entry which is preliminary data.</text>
</comment>
<evidence type="ECO:0000313" key="3">
    <source>
        <dbReference type="Proteomes" id="UP000241394"/>
    </source>
</evidence>
<gene>
    <name evidence="2" type="ORF">CEY00_Acc24178</name>
</gene>
<accession>A0A2R6Q1D3</accession>
<feature type="compositionally biased region" description="Polar residues" evidence="1">
    <location>
        <begin position="30"/>
        <end position="40"/>
    </location>
</feature>
<organism evidence="2 3">
    <name type="scientific">Actinidia chinensis var. chinensis</name>
    <name type="common">Chinese soft-hair kiwi</name>
    <dbReference type="NCBI Taxonomy" id="1590841"/>
    <lineage>
        <taxon>Eukaryota</taxon>
        <taxon>Viridiplantae</taxon>
        <taxon>Streptophyta</taxon>
        <taxon>Embryophyta</taxon>
        <taxon>Tracheophyta</taxon>
        <taxon>Spermatophyta</taxon>
        <taxon>Magnoliopsida</taxon>
        <taxon>eudicotyledons</taxon>
        <taxon>Gunneridae</taxon>
        <taxon>Pentapetalae</taxon>
        <taxon>asterids</taxon>
        <taxon>Ericales</taxon>
        <taxon>Actinidiaceae</taxon>
        <taxon>Actinidia</taxon>
    </lineage>
</organism>
<proteinExistence type="predicted"/>
<dbReference type="InterPro" id="IPR006460">
    <property type="entry name" value="MIZ1-like_pln"/>
</dbReference>
<dbReference type="Proteomes" id="UP000241394">
    <property type="component" value="Chromosome LG21"/>
</dbReference>
<sequence length="255" mass="28868">MLSRKSPSLPPRMPQPRSPRSLLTADLSPSLPQVSLQQPSHNKRKSTTPSKSTRLFRRFRSVFRSFPIINLTCRMPNISLHHGNNHPIQGGTRMTGTLFGYRKSSRINLIIQENPRCLPMVVLELSIPTTKFLQDMGSGVLVRIALECEKHHKDSKIKLMEEPIWTMYCNGRKNGYSVRREPMEDDLSVMQMLHAVSMGAGVLPSETGEGELTYIRVHFDRVVGSKDSETYYMTIPQGNDSTPSGPELSIFFVRI</sequence>